<dbReference type="InterPro" id="IPR016135">
    <property type="entry name" value="UBQ-conjugating_enzyme/RWD"/>
</dbReference>
<dbReference type="GO" id="GO:0006446">
    <property type="term" value="P:regulation of translational initiation"/>
    <property type="evidence" value="ECO:0007669"/>
    <property type="project" value="TreeGrafter"/>
</dbReference>
<dbReference type="PANTHER" id="PTHR16301">
    <property type="entry name" value="IMPACT-RELATED"/>
    <property type="match status" value="1"/>
</dbReference>
<dbReference type="SUPFAM" id="SSF54495">
    <property type="entry name" value="UBC-like"/>
    <property type="match status" value="1"/>
</dbReference>
<protein>
    <recommendedName>
        <fullName evidence="8">RWD domain-containing protein</fullName>
    </recommendedName>
</protein>
<evidence type="ECO:0000313" key="9">
    <source>
        <dbReference type="EMBL" id="WFD44031.1"/>
    </source>
</evidence>
<dbReference type="Pfam" id="PF01205">
    <property type="entry name" value="Impact_N"/>
    <property type="match status" value="1"/>
</dbReference>
<name>A0AAF0F6K1_9BASI</name>
<feature type="domain" description="RWD" evidence="8">
    <location>
        <begin position="32"/>
        <end position="151"/>
    </location>
</feature>
<dbReference type="GO" id="GO:0140469">
    <property type="term" value="P:GCN2-mediated signaling"/>
    <property type="evidence" value="ECO:0007669"/>
    <property type="project" value="TreeGrafter"/>
</dbReference>
<dbReference type="Proteomes" id="UP001214628">
    <property type="component" value="Chromosome 3"/>
</dbReference>
<dbReference type="GO" id="GO:0005737">
    <property type="term" value="C:cytoplasm"/>
    <property type="evidence" value="ECO:0007669"/>
    <property type="project" value="UniProtKB-SubCell"/>
</dbReference>
<dbReference type="InterPro" id="IPR006575">
    <property type="entry name" value="RWD_dom"/>
</dbReference>
<sequence length="317" mass="34876">MEDSVSGFISSLEQKSSVGQGEDAAAAGMLAEELTAIRSIYGDDKLELMDSSGDALKKGKAFVLNVPLTCNEQEISLRLRIDLPENYPTTLSNPTLQLLNRYVGNRKVDTTAHDVIASIFSKDTSTGIVWEKNTAMLFEGIEYASDYLREWYEQGCKPDDSPETNPTDAQVDDARPKNPEVSSTKSIPVVCSDRVVERKSEFLGHAAQINHPDDVPIVLSSILESDKRIQRATHPLIHAWVCRTSDEILHHDCDDDGETAAGTRLAHLLSVLGVENAIVVVTRWYGGVLLGADRFKQINRVARQALTRAQLVSPKTS</sequence>
<dbReference type="PROSITE" id="PS50908">
    <property type="entry name" value="RWD"/>
    <property type="match status" value="1"/>
</dbReference>
<keyword evidence="5" id="KW-0810">Translation regulation</keyword>
<evidence type="ECO:0000256" key="1">
    <source>
        <dbReference type="ARBA" id="ARBA00004496"/>
    </source>
</evidence>
<gene>
    <name evidence="9" type="ORF">MPSI1_002696</name>
</gene>
<evidence type="ECO:0000259" key="8">
    <source>
        <dbReference type="PROSITE" id="PS50908"/>
    </source>
</evidence>
<dbReference type="EMBL" id="CP118377">
    <property type="protein sequence ID" value="WFD44031.1"/>
    <property type="molecule type" value="Genomic_DNA"/>
</dbReference>
<organism evidence="9 10">
    <name type="scientific">Malassezia psittaci</name>
    <dbReference type="NCBI Taxonomy" id="1821823"/>
    <lineage>
        <taxon>Eukaryota</taxon>
        <taxon>Fungi</taxon>
        <taxon>Dikarya</taxon>
        <taxon>Basidiomycota</taxon>
        <taxon>Ustilaginomycotina</taxon>
        <taxon>Malasseziomycetes</taxon>
        <taxon>Malasseziales</taxon>
        <taxon>Malasseziaceae</taxon>
        <taxon>Malassezia</taxon>
    </lineage>
</organism>
<dbReference type="Pfam" id="PF05773">
    <property type="entry name" value="RWD"/>
    <property type="match status" value="1"/>
</dbReference>
<keyword evidence="4" id="KW-0678">Repressor</keyword>
<evidence type="ECO:0000256" key="3">
    <source>
        <dbReference type="ARBA" id="ARBA00022490"/>
    </source>
</evidence>
<accession>A0AAF0F6K1</accession>
<evidence type="ECO:0000256" key="2">
    <source>
        <dbReference type="ARBA" id="ARBA00007665"/>
    </source>
</evidence>
<comment type="similarity">
    <text evidence="2">Belongs to the IMPACT family.</text>
</comment>
<evidence type="ECO:0000256" key="4">
    <source>
        <dbReference type="ARBA" id="ARBA00022491"/>
    </source>
</evidence>
<dbReference type="Gene3D" id="3.10.110.10">
    <property type="entry name" value="Ubiquitin Conjugating Enzyme"/>
    <property type="match status" value="1"/>
</dbReference>
<evidence type="ECO:0000256" key="6">
    <source>
        <dbReference type="ARBA" id="ARBA00023016"/>
    </source>
</evidence>
<proteinExistence type="inferred from homology"/>
<dbReference type="InterPro" id="IPR023582">
    <property type="entry name" value="Impact"/>
</dbReference>
<feature type="region of interest" description="Disordered" evidence="7">
    <location>
        <begin position="154"/>
        <end position="184"/>
    </location>
</feature>
<evidence type="ECO:0000256" key="5">
    <source>
        <dbReference type="ARBA" id="ARBA00022845"/>
    </source>
</evidence>
<reference evidence="9" key="1">
    <citation type="submission" date="2023-02" db="EMBL/GenBank/DDBJ databases">
        <title>Mating type loci evolution in Malassezia.</title>
        <authorList>
            <person name="Coelho M.A."/>
        </authorList>
    </citation>
    <scope>NUCLEOTIDE SEQUENCE</scope>
    <source>
        <strain evidence="9">CBS 14136</strain>
    </source>
</reference>
<dbReference type="InterPro" id="IPR001498">
    <property type="entry name" value="Impact_N"/>
</dbReference>
<keyword evidence="10" id="KW-1185">Reference proteome</keyword>
<comment type="subcellular location">
    <subcellularLocation>
        <location evidence="1">Cytoplasm</location>
    </subcellularLocation>
</comment>
<dbReference type="PANTHER" id="PTHR16301:SF24">
    <property type="entry name" value="RWD DOMAIN-CONTAINING PROTEIN"/>
    <property type="match status" value="1"/>
</dbReference>
<evidence type="ECO:0000313" key="10">
    <source>
        <dbReference type="Proteomes" id="UP001214628"/>
    </source>
</evidence>
<dbReference type="InterPro" id="IPR036956">
    <property type="entry name" value="Impact_N_sf"/>
</dbReference>
<keyword evidence="6" id="KW-0346">Stress response</keyword>
<keyword evidence="3" id="KW-0963">Cytoplasm</keyword>
<evidence type="ECO:0000256" key="7">
    <source>
        <dbReference type="SAM" id="MobiDB-lite"/>
    </source>
</evidence>
<dbReference type="Gene3D" id="3.30.230.30">
    <property type="entry name" value="Impact, N-terminal domain"/>
    <property type="match status" value="1"/>
</dbReference>
<dbReference type="SMART" id="SM00591">
    <property type="entry name" value="RWD"/>
    <property type="match status" value="1"/>
</dbReference>
<dbReference type="SUPFAM" id="SSF54211">
    <property type="entry name" value="Ribosomal protein S5 domain 2-like"/>
    <property type="match status" value="1"/>
</dbReference>
<dbReference type="AlphaFoldDB" id="A0AAF0F6K1"/>
<dbReference type="InterPro" id="IPR020568">
    <property type="entry name" value="Ribosomal_Su5_D2-typ_SF"/>
</dbReference>